<feature type="transmembrane region" description="Helical" evidence="8">
    <location>
        <begin position="176"/>
        <end position="197"/>
    </location>
</feature>
<gene>
    <name evidence="9" type="ORF">TSAR_000496</name>
</gene>
<evidence type="ECO:0000256" key="6">
    <source>
        <dbReference type="ARBA" id="ARBA00023170"/>
    </source>
</evidence>
<feature type="transmembrane region" description="Helical" evidence="8">
    <location>
        <begin position="14"/>
        <end position="33"/>
    </location>
</feature>
<feature type="transmembrane region" description="Helical" evidence="8">
    <location>
        <begin position="90"/>
        <end position="109"/>
    </location>
</feature>
<dbReference type="Proteomes" id="UP000215335">
    <property type="component" value="Unassembled WGS sequence"/>
</dbReference>
<feature type="transmembrane region" description="Helical" evidence="8">
    <location>
        <begin position="140"/>
        <end position="164"/>
    </location>
</feature>
<evidence type="ECO:0000256" key="5">
    <source>
        <dbReference type="ARBA" id="ARBA00023136"/>
    </source>
</evidence>
<keyword evidence="10" id="KW-1185">Reference proteome</keyword>
<organism evidence="9 10">
    <name type="scientific">Trichomalopsis sarcophagae</name>
    <dbReference type="NCBI Taxonomy" id="543379"/>
    <lineage>
        <taxon>Eukaryota</taxon>
        <taxon>Metazoa</taxon>
        <taxon>Ecdysozoa</taxon>
        <taxon>Arthropoda</taxon>
        <taxon>Hexapoda</taxon>
        <taxon>Insecta</taxon>
        <taxon>Pterygota</taxon>
        <taxon>Neoptera</taxon>
        <taxon>Endopterygota</taxon>
        <taxon>Hymenoptera</taxon>
        <taxon>Apocrita</taxon>
        <taxon>Proctotrupomorpha</taxon>
        <taxon>Chalcidoidea</taxon>
        <taxon>Pteromalidae</taxon>
        <taxon>Pteromalinae</taxon>
        <taxon>Trichomalopsis</taxon>
    </lineage>
</organism>
<evidence type="ECO:0000256" key="8">
    <source>
        <dbReference type="SAM" id="Phobius"/>
    </source>
</evidence>
<evidence type="ECO:0000256" key="4">
    <source>
        <dbReference type="ARBA" id="ARBA00022989"/>
    </source>
</evidence>
<dbReference type="InterPro" id="IPR013604">
    <property type="entry name" value="7TM_chemorcpt"/>
</dbReference>
<keyword evidence="7" id="KW-0807">Transducer</keyword>
<dbReference type="GO" id="GO:0043025">
    <property type="term" value="C:neuronal cell body"/>
    <property type="evidence" value="ECO:0007669"/>
    <property type="project" value="TreeGrafter"/>
</dbReference>
<keyword evidence="4 8" id="KW-1133">Transmembrane helix</keyword>
<feature type="transmembrane region" description="Helical" evidence="8">
    <location>
        <begin position="45"/>
        <end position="70"/>
    </location>
</feature>
<comment type="subcellular location">
    <subcellularLocation>
        <location evidence="1">Cell membrane</location>
        <topology evidence="1">Multi-pass membrane protein</topology>
    </subcellularLocation>
</comment>
<evidence type="ECO:0000256" key="3">
    <source>
        <dbReference type="ARBA" id="ARBA00022692"/>
    </source>
</evidence>
<protein>
    <recommendedName>
        <fullName evidence="11">Gustatory receptor</fullName>
    </recommendedName>
</protein>
<dbReference type="GO" id="GO:0005886">
    <property type="term" value="C:plasma membrane"/>
    <property type="evidence" value="ECO:0007669"/>
    <property type="project" value="UniProtKB-SubCell"/>
</dbReference>
<proteinExistence type="predicted"/>
<feature type="transmembrane region" description="Helical" evidence="8">
    <location>
        <begin position="484"/>
        <end position="505"/>
    </location>
</feature>
<accession>A0A232EWD2</accession>
<evidence type="ECO:0000256" key="7">
    <source>
        <dbReference type="ARBA" id="ARBA00023224"/>
    </source>
</evidence>
<dbReference type="PANTHER" id="PTHR21143">
    <property type="entry name" value="INVERTEBRATE GUSTATORY RECEPTOR"/>
    <property type="match status" value="1"/>
</dbReference>
<feature type="transmembrane region" description="Helical" evidence="8">
    <location>
        <begin position="449"/>
        <end position="469"/>
    </location>
</feature>
<dbReference type="Pfam" id="PF08395">
    <property type="entry name" value="7tm_7"/>
    <property type="match status" value="2"/>
</dbReference>
<dbReference type="OrthoDB" id="6366728at2759"/>
<dbReference type="GO" id="GO:0007635">
    <property type="term" value="P:chemosensory behavior"/>
    <property type="evidence" value="ECO:0007669"/>
    <property type="project" value="TreeGrafter"/>
</dbReference>
<reference evidence="9 10" key="1">
    <citation type="journal article" date="2017" name="Curr. Biol.">
        <title>The Evolution of Venom by Co-option of Single-Copy Genes.</title>
        <authorList>
            <person name="Martinson E.O."/>
            <person name="Mrinalini"/>
            <person name="Kelkar Y.D."/>
            <person name="Chang C.H."/>
            <person name="Werren J.H."/>
        </authorList>
    </citation>
    <scope>NUCLEOTIDE SEQUENCE [LARGE SCALE GENOMIC DNA]</scope>
    <source>
        <strain evidence="9 10">Alberta</strain>
        <tissue evidence="9">Whole body</tissue>
    </source>
</reference>
<keyword evidence="5 8" id="KW-0472">Membrane</keyword>
<evidence type="ECO:0008006" key="11">
    <source>
        <dbReference type="Google" id="ProtNLM"/>
    </source>
</evidence>
<feature type="transmembrane region" description="Helical" evidence="8">
    <location>
        <begin position="569"/>
        <end position="589"/>
    </location>
</feature>
<feature type="transmembrane region" description="Helical" evidence="8">
    <location>
        <begin position="253"/>
        <end position="275"/>
    </location>
</feature>
<dbReference type="GO" id="GO:0050909">
    <property type="term" value="P:sensory perception of taste"/>
    <property type="evidence" value="ECO:0007669"/>
    <property type="project" value="InterPro"/>
</dbReference>
<evidence type="ECO:0000256" key="2">
    <source>
        <dbReference type="ARBA" id="ARBA00022475"/>
    </source>
</evidence>
<keyword evidence="6" id="KW-0675">Receptor</keyword>
<feature type="transmembrane region" description="Helical" evidence="8">
    <location>
        <begin position="410"/>
        <end position="429"/>
    </location>
</feature>
<dbReference type="GO" id="GO:0008049">
    <property type="term" value="P:male courtship behavior"/>
    <property type="evidence" value="ECO:0007669"/>
    <property type="project" value="TreeGrafter"/>
</dbReference>
<keyword evidence="3 8" id="KW-0812">Transmembrane</keyword>
<dbReference type="GO" id="GO:0030424">
    <property type="term" value="C:axon"/>
    <property type="evidence" value="ECO:0007669"/>
    <property type="project" value="TreeGrafter"/>
</dbReference>
<evidence type="ECO:0000256" key="1">
    <source>
        <dbReference type="ARBA" id="ARBA00004651"/>
    </source>
</evidence>
<keyword evidence="2" id="KW-1003">Cell membrane</keyword>
<dbReference type="GO" id="GO:0030425">
    <property type="term" value="C:dendrite"/>
    <property type="evidence" value="ECO:0007669"/>
    <property type="project" value="TreeGrafter"/>
</dbReference>
<dbReference type="EMBL" id="NNAY01001878">
    <property type="protein sequence ID" value="OXU22662.1"/>
    <property type="molecule type" value="Genomic_DNA"/>
</dbReference>
<dbReference type="STRING" id="543379.A0A232EWD2"/>
<dbReference type="GO" id="GO:0007165">
    <property type="term" value="P:signal transduction"/>
    <property type="evidence" value="ECO:0007669"/>
    <property type="project" value="UniProtKB-KW"/>
</dbReference>
<name>A0A232EWD2_9HYME</name>
<dbReference type="AlphaFoldDB" id="A0A232EWD2"/>
<feature type="transmembrane region" description="Helical" evidence="8">
    <location>
        <begin position="295"/>
        <end position="318"/>
    </location>
</feature>
<evidence type="ECO:0000313" key="9">
    <source>
        <dbReference type="EMBL" id="OXU22662.1"/>
    </source>
</evidence>
<comment type="caution">
    <text evidence="9">The sequence shown here is derived from an EMBL/GenBank/DDBJ whole genome shotgun (WGS) entry which is preliminary data.</text>
</comment>
<evidence type="ECO:0000313" key="10">
    <source>
        <dbReference type="Proteomes" id="UP000215335"/>
    </source>
</evidence>
<dbReference type="PANTHER" id="PTHR21143:SF104">
    <property type="entry name" value="GUSTATORY RECEPTOR 8A-RELATED"/>
    <property type="match status" value="1"/>
</dbReference>
<sequence length="811" mass="92125">MSPANKSVLRPDEMFLKCLFYVFQFLGTAPITIKALGTKKNKAYHFLFVSSRLGILHNCILVCIFIPTIYLMIEDALARSFLREKTNLELVVDSFCAIYVVVPAIVFLFKISINAEKAIMIINKLNVIYQKRKIEFKKDLLRSVKIIVFMNVVLFTIGCSFSSYCHISNLLPVPSFVTYQMTFIQYTLILKFLHYLYQSTNTELQSVLRSKVPIFIVHNRFLGIDSQRISTKIELLREIHVVLSHLSKEVSDFYALPMFFCISNKFVTLVQYVYYATAILSDKQEITTQYEILILSIWFTIVEAIPLVVLARAAGLVVKESRRTGEIVGGLIADCPNKLILKQLNGFFCHLLLVQVDFNVYNLYQINEPLLTSLTSYITTYIVILLQFKVTNCPSDSADHTENGSTRPSMFLKCLFYAFKLFGIAPMAIKTLASKKNKACHFLFVSSRLGILHNCILLCISISTIYFIIDDTLSRSLFTDKSNLELVLDTACGICAVLTSVVILLKMSFNREKAIIIINKLNIIYQRMVESDKKNPSILLLRSVKIIIFSIFIPTIFAAIALGVENSSILINCISFTTYQMTIIQYTLILKLLHYLYQSTNTELQSVLTSKVPISIVQNRHLGMDTQRVSTKIELLREIHVVLSHLSNEVSDFYALPMFFCISNKFLVLIQYCYYIATVLSDKKDTTGQYEIILHCMSFSTIEALSIVYLTRAAGLVVTESKRTGEIVSELIADCPNKLVLKQLNGFFSYILQVQVDFSVFNLYQINESLLTSITSYITTYMIILLQFKETSCPSGSIEQTENGSTPPSVD</sequence>
<feature type="transmembrane region" description="Helical" evidence="8">
    <location>
        <begin position="543"/>
        <end position="563"/>
    </location>
</feature>